<dbReference type="SUPFAM" id="SSF53850">
    <property type="entry name" value="Periplasmic binding protein-like II"/>
    <property type="match status" value="1"/>
</dbReference>
<dbReference type="Pfam" id="PF01547">
    <property type="entry name" value="SBP_bac_1"/>
    <property type="match status" value="1"/>
</dbReference>
<organism evidence="4 5">
    <name type="scientific">Rubrobacter xylanophilus</name>
    <dbReference type="NCBI Taxonomy" id="49319"/>
    <lineage>
        <taxon>Bacteria</taxon>
        <taxon>Bacillati</taxon>
        <taxon>Actinomycetota</taxon>
        <taxon>Rubrobacteria</taxon>
        <taxon>Rubrobacterales</taxon>
        <taxon>Rubrobacteraceae</taxon>
        <taxon>Rubrobacter</taxon>
    </lineage>
</organism>
<comment type="similarity">
    <text evidence="1">Belongs to the bacterial solute-binding protein 1 family.</text>
</comment>
<dbReference type="PROSITE" id="PS51318">
    <property type="entry name" value="TAT"/>
    <property type="match status" value="1"/>
</dbReference>
<evidence type="ECO:0000313" key="4">
    <source>
        <dbReference type="EMBL" id="BBL79387.1"/>
    </source>
</evidence>
<evidence type="ECO:0000256" key="2">
    <source>
        <dbReference type="ARBA" id="ARBA00022448"/>
    </source>
</evidence>
<accession>A0A510HLU1</accession>
<dbReference type="InterPro" id="IPR050490">
    <property type="entry name" value="Bact_solute-bd_prot1"/>
</dbReference>
<dbReference type="CDD" id="cd14750">
    <property type="entry name" value="PBP2_TMBP"/>
    <property type="match status" value="1"/>
</dbReference>
<proteinExistence type="inferred from homology"/>
<protein>
    <submittedName>
        <fullName evidence="4">Putative ABC transporter-binding protein</fullName>
    </submittedName>
</protein>
<dbReference type="PANTHER" id="PTHR43649:SF34">
    <property type="entry name" value="ABC TRANSPORTER PERIPLASMIC-BINDING PROTEIN YCJN-RELATED"/>
    <property type="match status" value="1"/>
</dbReference>
<gene>
    <name evidence="4" type="ORF">RxyAA322_12410</name>
</gene>
<evidence type="ECO:0000256" key="3">
    <source>
        <dbReference type="ARBA" id="ARBA00022729"/>
    </source>
</evidence>
<dbReference type="Gene3D" id="3.40.190.10">
    <property type="entry name" value="Periplasmic binding protein-like II"/>
    <property type="match status" value="2"/>
</dbReference>
<dbReference type="Proteomes" id="UP000318065">
    <property type="component" value="Chromosome"/>
</dbReference>
<dbReference type="EMBL" id="AP019791">
    <property type="protein sequence ID" value="BBL79387.1"/>
    <property type="molecule type" value="Genomic_DNA"/>
</dbReference>
<dbReference type="RefSeq" id="WP_143527401.1">
    <property type="nucleotide sequence ID" value="NZ_AP019791.1"/>
</dbReference>
<dbReference type="PANTHER" id="PTHR43649">
    <property type="entry name" value="ARABINOSE-BINDING PROTEIN-RELATED"/>
    <property type="match status" value="1"/>
</dbReference>
<sequence length="455" mass="50371">MTERRRAEKAGGVLRRRLGRREFLRLGGASLAGAALLGVAACGGGGGGPQRAEDGSILFNFSFGPDPSGTLQELVKRFNERYAGEYKANWREMPAQTEQYFDRLRTQFQAGGGDIALIGGDVIWPAQFAANGWIADLSERFPESERDKFLEGPIEANTYEGKIYGVPWFTDAGMLYYRKDLLEESGFSEPPKTWEELKEMALRIKQDSGVKFGFVFQGADYEGGVVDGLEYIWTHGGEVLDPQDSTRVVIDSPESVAGLKTERSMIEEGVAPEAVVNYAEMESHTAFLNGDAVFMRNWPYVYALSSDPKQSKIKPEQIDIARLPAAEGQESVSGLGGWNFYINAAMDEETQNAAWEFVQFATAPEQQKFRALEGSFLPTLKELYEDQEILDRVPVIALGKEAILSTRPRPVSPYYSDMSLKMAEQFNASLKGEVSPEEAIGTLQEELQNIVDQGG</sequence>
<keyword evidence="5" id="KW-1185">Reference proteome</keyword>
<reference evidence="4" key="1">
    <citation type="journal article" date="2019" name="Microbiol. Resour. Announc.">
        <title>Complete Genome Sequence of Rubrobacter xylanophilus Strain AA3-22, Isolated from Arima Onsen in Japan.</title>
        <authorList>
            <person name="Tomariguchi N."/>
            <person name="Miyazaki K."/>
        </authorList>
    </citation>
    <scope>NUCLEOTIDE SEQUENCE [LARGE SCALE GENOMIC DNA]</scope>
    <source>
        <strain evidence="4">AA3-22</strain>
    </source>
</reference>
<evidence type="ECO:0000313" key="5">
    <source>
        <dbReference type="Proteomes" id="UP000318065"/>
    </source>
</evidence>
<dbReference type="InterPro" id="IPR006059">
    <property type="entry name" value="SBP"/>
</dbReference>
<name>A0A510HLU1_9ACTN</name>
<dbReference type="OrthoDB" id="3495561at2"/>
<evidence type="ECO:0000256" key="1">
    <source>
        <dbReference type="ARBA" id="ARBA00008520"/>
    </source>
</evidence>
<dbReference type="InterPro" id="IPR006311">
    <property type="entry name" value="TAT_signal"/>
</dbReference>
<dbReference type="AlphaFoldDB" id="A0A510HLU1"/>
<keyword evidence="3" id="KW-0732">Signal</keyword>
<keyword evidence="2" id="KW-0813">Transport</keyword>